<accession>A0A9Q1MJ98</accession>
<evidence type="ECO:0000313" key="1">
    <source>
        <dbReference type="EMBL" id="KAJ8560719.1"/>
    </source>
</evidence>
<dbReference type="AlphaFoldDB" id="A0A9Q1MJ98"/>
<name>A0A9Q1MJ98_9SOLA</name>
<evidence type="ECO:0000313" key="2">
    <source>
        <dbReference type="Proteomes" id="UP001152561"/>
    </source>
</evidence>
<proteinExistence type="predicted"/>
<organism evidence="1 2">
    <name type="scientific">Anisodus acutangulus</name>
    <dbReference type="NCBI Taxonomy" id="402998"/>
    <lineage>
        <taxon>Eukaryota</taxon>
        <taxon>Viridiplantae</taxon>
        <taxon>Streptophyta</taxon>
        <taxon>Embryophyta</taxon>
        <taxon>Tracheophyta</taxon>
        <taxon>Spermatophyta</taxon>
        <taxon>Magnoliopsida</taxon>
        <taxon>eudicotyledons</taxon>
        <taxon>Gunneridae</taxon>
        <taxon>Pentapetalae</taxon>
        <taxon>asterids</taxon>
        <taxon>lamiids</taxon>
        <taxon>Solanales</taxon>
        <taxon>Solanaceae</taxon>
        <taxon>Solanoideae</taxon>
        <taxon>Hyoscyameae</taxon>
        <taxon>Anisodus</taxon>
    </lineage>
</organism>
<dbReference type="OrthoDB" id="1717037at2759"/>
<gene>
    <name evidence="1" type="ORF">K7X08_022579</name>
</gene>
<keyword evidence="2" id="KW-1185">Reference proteome</keyword>
<dbReference type="Proteomes" id="UP001152561">
    <property type="component" value="Unassembled WGS sequence"/>
</dbReference>
<reference evidence="2" key="1">
    <citation type="journal article" date="2023" name="Proc. Natl. Acad. Sci. U.S.A.">
        <title>Genomic and structural basis for evolution of tropane alkaloid biosynthesis.</title>
        <authorList>
            <person name="Wanga Y.-J."/>
            <person name="Taina T."/>
            <person name="Yua J.-Y."/>
            <person name="Lia J."/>
            <person name="Xua B."/>
            <person name="Chenc J."/>
            <person name="D'Auriad J.C."/>
            <person name="Huanga J.-P."/>
            <person name="Huanga S.-X."/>
        </authorList>
    </citation>
    <scope>NUCLEOTIDE SEQUENCE [LARGE SCALE GENOMIC DNA]</scope>
    <source>
        <strain evidence="2">cv. KIB-2019</strain>
    </source>
</reference>
<sequence>MASLFFSPNLHFLPQSSVSAVGHAAMLAAIKKYVPSLIPSPYSSERLDLMKQLKRTKKKEVQARSSIENPSSKVVE</sequence>
<comment type="caution">
    <text evidence="1">The sequence shown here is derived from an EMBL/GenBank/DDBJ whole genome shotgun (WGS) entry which is preliminary data.</text>
</comment>
<dbReference type="EMBL" id="JAJAGQ010000006">
    <property type="protein sequence ID" value="KAJ8560719.1"/>
    <property type="molecule type" value="Genomic_DNA"/>
</dbReference>
<protein>
    <submittedName>
        <fullName evidence="1">Uncharacterized protein</fullName>
    </submittedName>
</protein>